<reference evidence="2" key="1">
    <citation type="submission" date="2019-02" db="EMBL/GenBank/DDBJ databases">
        <authorList>
            <person name="Gruber-Vodicka R. H."/>
            <person name="Seah K. B. B."/>
        </authorList>
    </citation>
    <scope>NUCLEOTIDE SEQUENCE</scope>
    <source>
        <strain evidence="2">BECK_BZ125</strain>
    </source>
</reference>
<dbReference type="Pfam" id="PF22560">
    <property type="entry name" value="GMT-wHTH"/>
    <property type="match status" value="1"/>
</dbReference>
<proteinExistence type="predicted"/>
<dbReference type="NCBIfam" id="TIGR04474">
    <property type="entry name" value="tcm_partner"/>
    <property type="match status" value="1"/>
</dbReference>
<evidence type="ECO:0000259" key="1">
    <source>
        <dbReference type="Pfam" id="PF22560"/>
    </source>
</evidence>
<dbReference type="InterPro" id="IPR054339">
    <property type="entry name" value="GMT_wHTH"/>
</dbReference>
<accession>A0A450Z3E6</accession>
<organism evidence="2">
    <name type="scientific">Candidatus Kentrum sp. TC</name>
    <dbReference type="NCBI Taxonomy" id="2126339"/>
    <lineage>
        <taxon>Bacteria</taxon>
        <taxon>Pseudomonadati</taxon>
        <taxon>Pseudomonadota</taxon>
        <taxon>Gammaproteobacteria</taxon>
        <taxon>Candidatus Kentrum</taxon>
    </lineage>
</organism>
<sequence length="438" mass="51139">MPRKEYDWQIGDDPPRIDLHSLAKHRVYEEYLIHYIRVLNANPTIPIFRLTIVDGFAGGGVYTDPRDNSLYPGSPSRLVKAAEAGVAAVNIKREQEGIRTPLTLQPEYFFIEKKKRNYEYLKRYLSEEEGFDPRFDNDIFPLRGAFTKRLDEIIRHIAKRGKNRRCLFFLDQYGYEHVPFSHIYTIFSRLPNAEVILTFGTDSLIDYLSDDPRYLKALQCAELDQVLDIPRLLKEKEDNKDWRLVVQLLLHRAIQSLSGTRYYTPFFIRSNESHRSFWLVHLSNHPKARDVMTELHWRLKNHFVHYGGSGLWMFGYDPMKDQQLVPQPDIFGGLEHFFDETANTKTRKSLREQLPELVYRYPDGIPSQGLYALVANTTPATSKHIKETAIFLLQANELEILGPNGKPRSKRIKEIRKDDLLRLRQKTLSLGGYNLLDI</sequence>
<feature type="domain" description="GMT-like wHTH" evidence="1">
    <location>
        <begin position="328"/>
        <end position="405"/>
    </location>
</feature>
<dbReference type="AlphaFoldDB" id="A0A450Z3E6"/>
<name>A0A450Z3E6_9GAMM</name>
<evidence type="ECO:0000313" key="2">
    <source>
        <dbReference type="EMBL" id="VFK48269.1"/>
    </source>
</evidence>
<protein>
    <submittedName>
        <fullName evidence="2">Three-Cys-motif partner protein</fullName>
    </submittedName>
</protein>
<dbReference type="InterPro" id="IPR031009">
    <property type="entry name" value="Tcm_partner"/>
</dbReference>
<gene>
    <name evidence="2" type="ORF">BECKTC1821E_GA0114239_11082</name>
</gene>
<dbReference type="EMBL" id="CAADFT010000108">
    <property type="protein sequence ID" value="VFK48269.1"/>
    <property type="molecule type" value="Genomic_DNA"/>
</dbReference>